<dbReference type="EMBL" id="JBJKFK010000496">
    <property type="protein sequence ID" value="KAL3316694.1"/>
    <property type="molecule type" value="Genomic_DNA"/>
</dbReference>
<dbReference type="Proteomes" id="UP001626550">
    <property type="component" value="Unassembled WGS sequence"/>
</dbReference>
<feature type="coiled-coil region" evidence="1">
    <location>
        <begin position="157"/>
        <end position="216"/>
    </location>
</feature>
<dbReference type="InterPro" id="IPR026204">
    <property type="entry name" value="GRIPAP1"/>
</dbReference>
<proteinExistence type="predicted"/>
<dbReference type="PANTHER" id="PTHR18978">
    <property type="entry name" value="GRIP-1 ASSOCIATED PROTEIN 1"/>
    <property type="match status" value="1"/>
</dbReference>
<protein>
    <submittedName>
        <fullName evidence="2">Uncharacterized protein</fullName>
    </submittedName>
</protein>
<sequence length="383" mass="43522">MAGLSLEEFQRFQEELVTLRSENYELKNTINKLERKTSVSSEIHGLKNESFAKILNKLPNIGSSEKVETLTLENTELKDKLSQIESQFQLQSSTLKAECQRLQADNDNLREQLQTEQHTILSQDNQETQTVTKLSSIEIQTQLTCRDLKWLEENQKSSQLENDRVQLLAHIEDLKGENSQYSSEIDSLKHELVRLKQSNEKINKDLKRQLASLMKKSLQGHGSLNSLASVSSTSTDTNHQDKCFTESDLRNLLDRLTAIQDENCSLHRHVIKLKEQLASKSAIIQRYMLETKSNSNSSTSHSIETKQKPNSLTDFLSFGKLKGLSSSQSRNSSGTPNEIHFLKEVCEELLTKNICLEETLEIASLELQKLQKNDASASLENNE</sequence>
<keyword evidence="3" id="KW-1185">Reference proteome</keyword>
<organism evidence="2 3">
    <name type="scientific">Cichlidogyrus casuarinus</name>
    <dbReference type="NCBI Taxonomy" id="1844966"/>
    <lineage>
        <taxon>Eukaryota</taxon>
        <taxon>Metazoa</taxon>
        <taxon>Spiralia</taxon>
        <taxon>Lophotrochozoa</taxon>
        <taxon>Platyhelminthes</taxon>
        <taxon>Monogenea</taxon>
        <taxon>Monopisthocotylea</taxon>
        <taxon>Dactylogyridea</taxon>
        <taxon>Ancyrocephalidae</taxon>
        <taxon>Cichlidogyrus</taxon>
    </lineage>
</organism>
<gene>
    <name evidence="2" type="ORF">Ciccas_004661</name>
</gene>
<evidence type="ECO:0000256" key="1">
    <source>
        <dbReference type="SAM" id="Coils"/>
    </source>
</evidence>
<feature type="coiled-coil region" evidence="1">
    <location>
        <begin position="353"/>
        <end position="382"/>
    </location>
</feature>
<keyword evidence="1" id="KW-0175">Coiled coil</keyword>
<comment type="caution">
    <text evidence="2">The sequence shown here is derived from an EMBL/GenBank/DDBJ whole genome shotgun (WGS) entry which is preliminary data.</text>
</comment>
<dbReference type="AlphaFoldDB" id="A0ABD2QAX6"/>
<evidence type="ECO:0000313" key="3">
    <source>
        <dbReference type="Proteomes" id="UP001626550"/>
    </source>
</evidence>
<dbReference type="PANTHER" id="PTHR18978:SF1">
    <property type="entry name" value="GRIP1-ASSOCIATED PROTEIN 1"/>
    <property type="match status" value="1"/>
</dbReference>
<feature type="coiled-coil region" evidence="1">
    <location>
        <begin position="67"/>
        <end position="119"/>
    </location>
</feature>
<evidence type="ECO:0000313" key="2">
    <source>
        <dbReference type="EMBL" id="KAL3316694.1"/>
    </source>
</evidence>
<reference evidence="2 3" key="1">
    <citation type="submission" date="2024-11" db="EMBL/GenBank/DDBJ databases">
        <title>Adaptive evolution of stress response genes in parasites aligns with host niche diversity.</title>
        <authorList>
            <person name="Hahn C."/>
            <person name="Resl P."/>
        </authorList>
    </citation>
    <scope>NUCLEOTIDE SEQUENCE [LARGE SCALE GENOMIC DNA]</scope>
    <source>
        <strain evidence="2">EGGRZ-B1_66</strain>
        <tissue evidence="2">Body</tissue>
    </source>
</reference>
<accession>A0ABD2QAX6</accession>
<name>A0ABD2QAX6_9PLAT</name>